<feature type="chain" id="PRO_5029554295" description="Periplasmic heavy metal sensor" evidence="1">
    <location>
        <begin position="24"/>
        <end position="175"/>
    </location>
</feature>
<name>A0A7J5TSJ8_9BACT</name>
<dbReference type="EMBL" id="WELI01000015">
    <property type="protein sequence ID" value="KAB7726465.1"/>
    <property type="molecule type" value="Genomic_DNA"/>
</dbReference>
<evidence type="ECO:0000313" key="2">
    <source>
        <dbReference type="EMBL" id="KAB7726465.1"/>
    </source>
</evidence>
<keyword evidence="1" id="KW-0732">Signal</keyword>
<evidence type="ECO:0000256" key="1">
    <source>
        <dbReference type="SAM" id="SignalP"/>
    </source>
</evidence>
<accession>A0A7J5TSJ8</accession>
<keyword evidence="3" id="KW-1185">Reference proteome</keyword>
<protein>
    <recommendedName>
        <fullName evidence="4">Periplasmic heavy metal sensor</fullName>
    </recommendedName>
</protein>
<evidence type="ECO:0000313" key="3">
    <source>
        <dbReference type="Proteomes" id="UP000488299"/>
    </source>
</evidence>
<dbReference type="AlphaFoldDB" id="A0A7J5TSJ8"/>
<sequence length="175" mass="19366">MVSLFIRLSLPIWLSVTGFNVVAQHNAHTSPYQAEAGRTIKTLSEADISGYLNGRGMGLAKAAELNGYPGPMHVLELEKELALTATQKAQMQMAYNVMHERAVVLGKQIVEQETALNRLFSANEATPEAVQTTVEKLAQLQGQLRLTHLDAHLKAKQILAVEQVNQYNRLRGYTK</sequence>
<reference evidence="2 3" key="1">
    <citation type="submission" date="2019-10" db="EMBL/GenBank/DDBJ databases">
        <title>Rudanella paleaurantiibacter sp. nov., isolated from sludge.</title>
        <authorList>
            <person name="Xu S.Q."/>
        </authorList>
    </citation>
    <scope>NUCLEOTIDE SEQUENCE [LARGE SCALE GENOMIC DNA]</scope>
    <source>
        <strain evidence="2 3">HX-22-17</strain>
    </source>
</reference>
<proteinExistence type="predicted"/>
<dbReference type="Proteomes" id="UP000488299">
    <property type="component" value="Unassembled WGS sequence"/>
</dbReference>
<comment type="caution">
    <text evidence="2">The sequence shown here is derived from an EMBL/GenBank/DDBJ whole genome shotgun (WGS) entry which is preliminary data.</text>
</comment>
<dbReference type="RefSeq" id="WP_019990923.1">
    <property type="nucleotide sequence ID" value="NZ_WELI01000015.1"/>
</dbReference>
<feature type="signal peptide" evidence="1">
    <location>
        <begin position="1"/>
        <end position="23"/>
    </location>
</feature>
<evidence type="ECO:0008006" key="4">
    <source>
        <dbReference type="Google" id="ProtNLM"/>
    </source>
</evidence>
<gene>
    <name evidence="2" type="ORF">F5984_24405</name>
</gene>
<dbReference type="Gene3D" id="1.20.120.1490">
    <property type="match status" value="1"/>
</dbReference>
<organism evidence="2 3">
    <name type="scientific">Rudanella paleaurantiibacter</name>
    <dbReference type="NCBI Taxonomy" id="2614655"/>
    <lineage>
        <taxon>Bacteria</taxon>
        <taxon>Pseudomonadati</taxon>
        <taxon>Bacteroidota</taxon>
        <taxon>Cytophagia</taxon>
        <taxon>Cytophagales</taxon>
        <taxon>Cytophagaceae</taxon>
        <taxon>Rudanella</taxon>
    </lineage>
</organism>